<dbReference type="Gene3D" id="3.40.50.1000">
    <property type="entry name" value="HAD superfamily/HAD-like"/>
    <property type="match status" value="1"/>
</dbReference>
<evidence type="ECO:0000256" key="1">
    <source>
        <dbReference type="SAM" id="SignalP"/>
    </source>
</evidence>
<dbReference type="EMBL" id="RKHR01000008">
    <property type="protein sequence ID" value="ROR97904.1"/>
    <property type="molecule type" value="Genomic_DNA"/>
</dbReference>
<dbReference type="OrthoDB" id="9154097at2"/>
<dbReference type="GO" id="GO:0005737">
    <property type="term" value="C:cytoplasm"/>
    <property type="evidence" value="ECO:0007669"/>
    <property type="project" value="TreeGrafter"/>
</dbReference>
<dbReference type="InterPro" id="IPR031315">
    <property type="entry name" value="LNS2/PITP"/>
</dbReference>
<name>A0A3N2DEQ3_9GAMM</name>
<dbReference type="CDD" id="cd01427">
    <property type="entry name" value="HAD_like"/>
    <property type="match status" value="1"/>
</dbReference>
<accession>A0A3N2DEQ3</accession>
<dbReference type="InterPro" id="IPR036412">
    <property type="entry name" value="HAD-like_sf"/>
</dbReference>
<organism evidence="3 4">
    <name type="scientific">Sinobacterium caligoides</name>
    <dbReference type="NCBI Taxonomy" id="933926"/>
    <lineage>
        <taxon>Bacteria</taxon>
        <taxon>Pseudomonadati</taxon>
        <taxon>Pseudomonadota</taxon>
        <taxon>Gammaproteobacteria</taxon>
        <taxon>Cellvibrionales</taxon>
        <taxon>Spongiibacteraceae</taxon>
        <taxon>Sinobacterium</taxon>
    </lineage>
</organism>
<dbReference type="SUPFAM" id="SSF56784">
    <property type="entry name" value="HAD-like"/>
    <property type="match status" value="1"/>
</dbReference>
<dbReference type="RefSeq" id="WP_123713902.1">
    <property type="nucleotide sequence ID" value="NZ_RKHR01000008.1"/>
</dbReference>
<gene>
    <name evidence="3" type="ORF">EDC56_3573</name>
</gene>
<keyword evidence="4" id="KW-1185">Reference proteome</keyword>
<proteinExistence type="predicted"/>
<feature type="chain" id="PRO_5018209346" evidence="1">
    <location>
        <begin position="23"/>
        <end position="320"/>
    </location>
</feature>
<dbReference type="Pfam" id="PF24695">
    <property type="entry name" value="PITM1-3"/>
    <property type="match status" value="1"/>
</dbReference>
<dbReference type="InterPro" id="IPR023214">
    <property type="entry name" value="HAD_sf"/>
</dbReference>
<dbReference type="GO" id="GO:0031210">
    <property type="term" value="F:phosphatidylcholine binding"/>
    <property type="evidence" value="ECO:0007669"/>
    <property type="project" value="TreeGrafter"/>
</dbReference>
<feature type="domain" description="LNS2/PITP" evidence="2">
    <location>
        <begin position="159"/>
        <end position="296"/>
    </location>
</feature>
<dbReference type="AlphaFoldDB" id="A0A3N2DEQ3"/>
<dbReference type="GO" id="GO:0008526">
    <property type="term" value="F:phosphatidylinositol transfer activity"/>
    <property type="evidence" value="ECO:0007669"/>
    <property type="project" value="TreeGrafter"/>
</dbReference>
<dbReference type="PANTHER" id="PTHR10658:SF11">
    <property type="entry name" value="VIBRATOR, ISOFORM B"/>
    <property type="match status" value="1"/>
</dbReference>
<dbReference type="PANTHER" id="PTHR10658">
    <property type="entry name" value="PHOSPHATIDYLINOSITOL TRANSFER PROTEIN"/>
    <property type="match status" value="1"/>
</dbReference>
<dbReference type="InterPro" id="IPR001666">
    <property type="entry name" value="PI_transfer"/>
</dbReference>
<evidence type="ECO:0000313" key="4">
    <source>
        <dbReference type="Proteomes" id="UP000275394"/>
    </source>
</evidence>
<protein>
    <submittedName>
        <fullName evidence="3">Putative acid phosphatase of HAD superfamily subfamily IIIB</fullName>
    </submittedName>
</protein>
<dbReference type="Proteomes" id="UP000275394">
    <property type="component" value="Unassembled WGS sequence"/>
</dbReference>
<dbReference type="Pfam" id="PF24694">
    <property type="entry name" value="LNS2_PITM1-3"/>
    <property type="match status" value="1"/>
</dbReference>
<dbReference type="GO" id="GO:0035091">
    <property type="term" value="F:phosphatidylinositol binding"/>
    <property type="evidence" value="ECO:0007669"/>
    <property type="project" value="TreeGrafter"/>
</dbReference>
<dbReference type="GO" id="GO:0008525">
    <property type="term" value="F:phosphatidylcholine transporter activity"/>
    <property type="evidence" value="ECO:0007669"/>
    <property type="project" value="TreeGrafter"/>
</dbReference>
<sequence length="320" mass="35965">MRYRFKSLVIISMMLFAANTLAGSCPDYDPAQNPPNLTMPDKEGFRKWQNIWLSQRYKPYHMIHDSIAVTGSTAVVVGKFDYDYVLHKDLEGEDIKVYIYGTDMPDWEYIGEYRTNTDGKINVSIDQGPGEYRVRMVVLGDLSVVDGYLSVVDPGRETVLFDVDGTLTLGDLEVVGEWLGIDDADAYPYAVQVVNEYINKGYQIVYLTGRSYWITEASRSWFDNQGLLPWHYHSKPGSIDTEQYKTDYLNYLINDVGLNIVRAYGNASTDIAAYESAGIDKAQTFIIGSNAGGRGTQAIKGDYSKHYADIVLNTPAVNCH</sequence>
<reference evidence="3 4" key="1">
    <citation type="submission" date="2018-11" db="EMBL/GenBank/DDBJ databases">
        <title>Genomic Encyclopedia of Type Strains, Phase IV (KMG-IV): sequencing the most valuable type-strain genomes for metagenomic binning, comparative biology and taxonomic classification.</title>
        <authorList>
            <person name="Goeker M."/>
        </authorList>
    </citation>
    <scope>NUCLEOTIDE SEQUENCE [LARGE SCALE GENOMIC DNA]</scope>
    <source>
        <strain evidence="3 4">DSM 100316</strain>
    </source>
</reference>
<evidence type="ECO:0000313" key="3">
    <source>
        <dbReference type="EMBL" id="ROR97904.1"/>
    </source>
</evidence>
<evidence type="ECO:0000259" key="2">
    <source>
        <dbReference type="SMART" id="SM00775"/>
    </source>
</evidence>
<dbReference type="SMART" id="SM00775">
    <property type="entry name" value="LNS2"/>
    <property type="match status" value="1"/>
</dbReference>
<keyword evidence="1" id="KW-0732">Signal</keyword>
<feature type="signal peptide" evidence="1">
    <location>
        <begin position="1"/>
        <end position="22"/>
    </location>
</feature>
<dbReference type="PROSITE" id="PS51257">
    <property type="entry name" value="PROKAR_LIPOPROTEIN"/>
    <property type="match status" value="1"/>
</dbReference>
<comment type="caution">
    <text evidence="3">The sequence shown here is derived from an EMBL/GenBank/DDBJ whole genome shotgun (WGS) entry which is preliminary data.</text>
</comment>